<dbReference type="SUPFAM" id="SSF161098">
    <property type="entry name" value="MetI-like"/>
    <property type="match status" value="1"/>
</dbReference>
<comment type="subcellular location">
    <subcellularLocation>
        <location evidence="1 7">Cell membrane</location>
        <topology evidence="1 7">Multi-pass membrane protein</topology>
    </subcellularLocation>
</comment>
<evidence type="ECO:0000256" key="6">
    <source>
        <dbReference type="ARBA" id="ARBA00023136"/>
    </source>
</evidence>
<dbReference type="PANTHER" id="PTHR30465:SF44">
    <property type="entry name" value="ABC-TYPE DIPEPTIDE_OLIGOPEPTIDE TRANSPORT SYSTEM, PERMEASE COMPONENT"/>
    <property type="match status" value="1"/>
</dbReference>
<dbReference type="Proteomes" id="UP001519293">
    <property type="component" value="Unassembled WGS sequence"/>
</dbReference>
<dbReference type="InterPro" id="IPR000515">
    <property type="entry name" value="MetI-like"/>
</dbReference>
<keyword evidence="2 7" id="KW-0813">Transport</keyword>
<dbReference type="EMBL" id="JAGIKZ010000036">
    <property type="protein sequence ID" value="MBP2243160.1"/>
    <property type="molecule type" value="Genomic_DNA"/>
</dbReference>
<evidence type="ECO:0000256" key="3">
    <source>
        <dbReference type="ARBA" id="ARBA00022475"/>
    </source>
</evidence>
<sequence length="306" mass="35235">MDITRTVMKNLFLYTIIIVALLLIVLFPRNPAMSVSGKALTVEMEYHFSWKEYKNNVIQYLQHVWKEKSLGETRHERVMVEDEIMRFLPNSLKIILPAFFISLLFGIWKGIFDYKNRRNKKNIFGNGLTWILQSIPDFFIVICLQWLVIFTFPSLKLFSQTNWYGFIIPAILVSVYPMMYMARITSAALSNEDGQYYIQVAKAKGFPMAIVTTRHILRNSLQSILPHITSLMIHTLSSLLIVEYLIGYEGLAYRLFTALGFTTSFNMGSFRGFEPGVIIGIGLCFLSLVILAQLTGFIIKRSLRLP</sequence>
<keyword evidence="3" id="KW-1003">Cell membrane</keyword>
<evidence type="ECO:0000313" key="10">
    <source>
        <dbReference type="Proteomes" id="UP001519293"/>
    </source>
</evidence>
<dbReference type="InterPro" id="IPR035906">
    <property type="entry name" value="MetI-like_sf"/>
</dbReference>
<dbReference type="PROSITE" id="PS50928">
    <property type="entry name" value="ABC_TM1"/>
    <property type="match status" value="1"/>
</dbReference>
<reference evidence="9 10" key="1">
    <citation type="submission" date="2021-03" db="EMBL/GenBank/DDBJ databases">
        <title>Genomic Encyclopedia of Type Strains, Phase IV (KMG-IV): sequencing the most valuable type-strain genomes for metagenomic binning, comparative biology and taxonomic classification.</title>
        <authorList>
            <person name="Goeker M."/>
        </authorList>
    </citation>
    <scope>NUCLEOTIDE SEQUENCE [LARGE SCALE GENOMIC DNA]</scope>
    <source>
        <strain evidence="9 10">DSM 26675</strain>
    </source>
</reference>
<accession>A0ABS4RJT0</accession>
<evidence type="ECO:0000256" key="2">
    <source>
        <dbReference type="ARBA" id="ARBA00022448"/>
    </source>
</evidence>
<feature type="transmembrane region" description="Helical" evidence="7">
    <location>
        <begin position="277"/>
        <end position="299"/>
    </location>
</feature>
<dbReference type="RefSeq" id="WP_066398849.1">
    <property type="nucleotide sequence ID" value="NZ_JAGIKZ010000036.1"/>
</dbReference>
<dbReference type="Gene3D" id="1.10.3720.10">
    <property type="entry name" value="MetI-like"/>
    <property type="match status" value="1"/>
</dbReference>
<dbReference type="CDD" id="cd06261">
    <property type="entry name" value="TM_PBP2"/>
    <property type="match status" value="1"/>
</dbReference>
<dbReference type="Pfam" id="PF00528">
    <property type="entry name" value="BPD_transp_1"/>
    <property type="match status" value="1"/>
</dbReference>
<feature type="transmembrane region" description="Helical" evidence="7">
    <location>
        <begin position="224"/>
        <end position="246"/>
    </location>
</feature>
<feature type="transmembrane region" description="Helical" evidence="7">
    <location>
        <begin position="94"/>
        <end position="112"/>
    </location>
</feature>
<name>A0ABS4RJT0_9BACI</name>
<evidence type="ECO:0000256" key="4">
    <source>
        <dbReference type="ARBA" id="ARBA00022692"/>
    </source>
</evidence>
<dbReference type="PANTHER" id="PTHR30465">
    <property type="entry name" value="INNER MEMBRANE ABC TRANSPORTER"/>
    <property type="match status" value="1"/>
</dbReference>
<feature type="transmembrane region" description="Helical" evidence="7">
    <location>
        <begin position="124"/>
        <end position="151"/>
    </location>
</feature>
<feature type="domain" description="ABC transmembrane type-1" evidence="8">
    <location>
        <begin position="88"/>
        <end position="296"/>
    </location>
</feature>
<feature type="transmembrane region" description="Helical" evidence="7">
    <location>
        <begin position="12"/>
        <end position="28"/>
    </location>
</feature>
<feature type="transmembrane region" description="Helical" evidence="7">
    <location>
        <begin position="163"/>
        <end position="182"/>
    </location>
</feature>
<comment type="caution">
    <text evidence="9">The sequence shown here is derived from an EMBL/GenBank/DDBJ whole genome shotgun (WGS) entry which is preliminary data.</text>
</comment>
<gene>
    <name evidence="9" type="ORF">J2Z40_003748</name>
</gene>
<evidence type="ECO:0000313" key="9">
    <source>
        <dbReference type="EMBL" id="MBP2243160.1"/>
    </source>
</evidence>
<organism evidence="9 10">
    <name type="scientific">Cytobacillus eiseniae</name>
    <dbReference type="NCBI Taxonomy" id="762947"/>
    <lineage>
        <taxon>Bacteria</taxon>
        <taxon>Bacillati</taxon>
        <taxon>Bacillota</taxon>
        <taxon>Bacilli</taxon>
        <taxon>Bacillales</taxon>
        <taxon>Bacillaceae</taxon>
        <taxon>Cytobacillus</taxon>
    </lineage>
</organism>
<protein>
    <submittedName>
        <fullName evidence="9">Oligopeptide transport system permease protein</fullName>
    </submittedName>
</protein>
<keyword evidence="5 7" id="KW-1133">Transmembrane helix</keyword>
<proteinExistence type="inferred from homology"/>
<comment type="similarity">
    <text evidence="7">Belongs to the binding-protein-dependent transport system permease family.</text>
</comment>
<evidence type="ECO:0000256" key="7">
    <source>
        <dbReference type="RuleBase" id="RU363032"/>
    </source>
</evidence>
<evidence type="ECO:0000256" key="1">
    <source>
        <dbReference type="ARBA" id="ARBA00004651"/>
    </source>
</evidence>
<evidence type="ECO:0000259" key="8">
    <source>
        <dbReference type="PROSITE" id="PS50928"/>
    </source>
</evidence>
<evidence type="ECO:0000256" key="5">
    <source>
        <dbReference type="ARBA" id="ARBA00022989"/>
    </source>
</evidence>
<keyword evidence="4 7" id="KW-0812">Transmembrane</keyword>
<keyword evidence="10" id="KW-1185">Reference proteome</keyword>
<keyword evidence="6 7" id="KW-0472">Membrane</keyword>